<evidence type="ECO:0000313" key="2">
    <source>
        <dbReference type="EMBL" id="KIM93490.1"/>
    </source>
</evidence>
<dbReference type="Proteomes" id="UP000054321">
    <property type="component" value="Unassembled WGS sequence"/>
</dbReference>
<proteinExistence type="predicted"/>
<keyword evidence="3" id="KW-1185">Reference proteome</keyword>
<reference evidence="2 3" key="1">
    <citation type="submission" date="2014-04" db="EMBL/GenBank/DDBJ databases">
        <authorList>
            <consortium name="DOE Joint Genome Institute"/>
            <person name="Kuo A."/>
            <person name="Martino E."/>
            <person name="Perotto S."/>
            <person name="Kohler A."/>
            <person name="Nagy L.G."/>
            <person name="Floudas D."/>
            <person name="Copeland A."/>
            <person name="Barry K.W."/>
            <person name="Cichocki N."/>
            <person name="Veneault-Fourrey C."/>
            <person name="LaButti K."/>
            <person name="Lindquist E.A."/>
            <person name="Lipzen A."/>
            <person name="Lundell T."/>
            <person name="Morin E."/>
            <person name="Murat C."/>
            <person name="Sun H."/>
            <person name="Tunlid A."/>
            <person name="Henrissat B."/>
            <person name="Grigoriev I.V."/>
            <person name="Hibbett D.S."/>
            <person name="Martin F."/>
            <person name="Nordberg H.P."/>
            <person name="Cantor M.N."/>
            <person name="Hua S.X."/>
        </authorList>
    </citation>
    <scope>NUCLEOTIDE SEQUENCE [LARGE SCALE GENOMIC DNA]</scope>
    <source>
        <strain evidence="2 3">Zn</strain>
    </source>
</reference>
<dbReference type="HOGENOM" id="CLU_1098786_0_0_1"/>
<feature type="region of interest" description="Disordered" evidence="1">
    <location>
        <begin position="1"/>
        <end position="30"/>
    </location>
</feature>
<organism evidence="2 3">
    <name type="scientific">Oidiodendron maius (strain Zn)</name>
    <dbReference type="NCBI Taxonomy" id="913774"/>
    <lineage>
        <taxon>Eukaryota</taxon>
        <taxon>Fungi</taxon>
        <taxon>Dikarya</taxon>
        <taxon>Ascomycota</taxon>
        <taxon>Pezizomycotina</taxon>
        <taxon>Leotiomycetes</taxon>
        <taxon>Leotiomycetes incertae sedis</taxon>
        <taxon>Myxotrichaceae</taxon>
        <taxon>Oidiodendron</taxon>
    </lineage>
</organism>
<evidence type="ECO:0000256" key="1">
    <source>
        <dbReference type="SAM" id="MobiDB-lite"/>
    </source>
</evidence>
<accession>A0A0C3GBC8</accession>
<dbReference type="SUPFAM" id="SSF57959">
    <property type="entry name" value="Leucine zipper domain"/>
    <property type="match status" value="1"/>
</dbReference>
<dbReference type="InterPro" id="IPR046347">
    <property type="entry name" value="bZIP_sf"/>
</dbReference>
<gene>
    <name evidence="2" type="ORF">OIDMADRAFT_61635</name>
</gene>
<protein>
    <recommendedName>
        <fullName evidence="4">BZIP domain-containing protein</fullName>
    </recommendedName>
</protein>
<name>A0A0C3GBC8_OIDMZ</name>
<feature type="compositionally biased region" description="Basic residues" evidence="1">
    <location>
        <begin position="21"/>
        <end position="30"/>
    </location>
</feature>
<dbReference type="CDD" id="cd14688">
    <property type="entry name" value="bZIP_YAP"/>
    <property type="match status" value="1"/>
</dbReference>
<dbReference type="EMBL" id="KN832895">
    <property type="protein sequence ID" value="KIM93490.1"/>
    <property type="molecule type" value="Genomic_DNA"/>
</dbReference>
<dbReference type="OrthoDB" id="3535998at2759"/>
<evidence type="ECO:0008006" key="4">
    <source>
        <dbReference type="Google" id="ProtNLM"/>
    </source>
</evidence>
<reference evidence="3" key="2">
    <citation type="submission" date="2015-01" db="EMBL/GenBank/DDBJ databases">
        <title>Evolutionary Origins and Diversification of the Mycorrhizal Mutualists.</title>
        <authorList>
            <consortium name="DOE Joint Genome Institute"/>
            <consortium name="Mycorrhizal Genomics Consortium"/>
            <person name="Kohler A."/>
            <person name="Kuo A."/>
            <person name="Nagy L.G."/>
            <person name="Floudas D."/>
            <person name="Copeland A."/>
            <person name="Barry K.W."/>
            <person name="Cichocki N."/>
            <person name="Veneault-Fourrey C."/>
            <person name="LaButti K."/>
            <person name="Lindquist E.A."/>
            <person name="Lipzen A."/>
            <person name="Lundell T."/>
            <person name="Morin E."/>
            <person name="Murat C."/>
            <person name="Riley R."/>
            <person name="Ohm R."/>
            <person name="Sun H."/>
            <person name="Tunlid A."/>
            <person name="Henrissat B."/>
            <person name="Grigoriev I.V."/>
            <person name="Hibbett D.S."/>
            <person name="Martin F."/>
        </authorList>
    </citation>
    <scope>NUCLEOTIDE SEQUENCE [LARGE SCALE GENOMIC DNA]</scope>
    <source>
        <strain evidence="3">Zn</strain>
    </source>
</reference>
<dbReference type="GO" id="GO:0003700">
    <property type="term" value="F:DNA-binding transcription factor activity"/>
    <property type="evidence" value="ECO:0007669"/>
    <property type="project" value="InterPro"/>
</dbReference>
<dbReference type="InParanoid" id="A0A0C3GBC8"/>
<dbReference type="AlphaFoldDB" id="A0A0C3GBC8"/>
<sequence length="253" mass="29159">MTSLATDSPVLEGAGEEVWKKGSRGGKRSVMHLSKAQLARKRANDREAQRQIRQRNKDRVCRLESKIAQLEEREQGWGEKVRELQEIVRQEYLTRLRLEEENKMLLVQMGQEPQQVPRGGDVVQPLQQHAVQHSVRRERQRQDNRVFSVVQDDVLIAPQKIEQDCVPDASSGMPASTYAPAYQIFSTVITFDDPKVSQQLYTATTNPKWDRPEVFERTPQSFIKPDPASAHFELVMVQQPARYNHSPVNRTLY</sequence>
<evidence type="ECO:0000313" key="3">
    <source>
        <dbReference type="Proteomes" id="UP000054321"/>
    </source>
</evidence>